<evidence type="ECO:0000256" key="1">
    <source>
        <dbReference type="SAM" id="Phobius"/>
    </source>
</evidence>
<evidence type="ECO:0000313" key="3">
    <source>
        <dbReference type="EMBL" id="NVH57426.1"/>
    </source>
</evidence>
<accession>A0A850HG79</accession>
<reference evidence="3" key="2">
    <citation type="submission" date="2020-02" db="EMBL/GenBank/DDBJ databases">
        <authorList>
            <person name="Littmann E."/>
            <person name="Sorbara M."/>
        </authorList>
    </citation>
    <scope>NUCLEOTIDE SEQUENCE</scope>
    <source>
        <strain evidence="3">MSK.17.11</strain>
        <strain evidence="2">MSK.17.38</strain>
    </source>
</reference>
<dbReference type="NCBIfam" id="TIGR01906">
    <property type="entry name" value="integ_TIGR01906"/>
    <property type="match status" value="1"/>
</dbReference>
<organism evidence="3 4">
    <name type="scientific">Dorea phocaeensis</name>
    <dbReference type="NCBI Taxonomy" id="2040291"/>
    <lineage>
        <taxon>Bacteria</taxon>
        <taxon>Bacillati</taxon>
        <taxon>Bacillota</taxon>
        <taxon>Clostridia</taxon>
        <taxon>Lachnospirales</taxon>
        <taxon>Lachnospiraceae</taxon>
        <taxon>Dorea</taxon>
    </lineage>
</organism>
<evidence type="ECO:0000313" key="2">
    <source>
        <dbReference type="EMBL" id="NSK13445.1"/>
    </source>
</evidence>
<keyword evidence="1" id="KW-0472">Membrane</keyword>
<gene>
    <name evidence="3" type="ORF">G5A66_01935</name>
    <name evidence="2" type="ORF">G5A75_00875</name>
</gene>
<evidence type="ECO:0000313" key="4">
    <source>
        <dbReference type="Proteomes" id="UP000528555"/>
    </source>
</evidence>
<keyword evidence="1" id="KW-0812">Transmembrane</keyword>
<dbReference type="EMBL" id="JAAIUO010000001">
    <property type="protein sequence ID" value="NSK13445.1"/>
    <property type="molecule type" value="Genomic_DNA"/>
</dbReference>
<name>A0A850HG79_9FIRM</name>
<protein>
    <submittedName>
        <fullName evidence="3">TIGR01906 family membrane protein</fullName>
    </submittedName>
</protein>
<dbReference type="InterPro" id="IPR010178">
    <property type="entry name" value="Lit"/>
</dbReference>
<dbReference type="EMBL" id="JAAITX010000001">
    <property type="protein sequence ID" value="NVH57426.1"/>
    <property type="molecule type" value="Genomic_DNA"/>
</dbReference>
<sequence length="241" mass="28519">MRKLRMAGTVTAMFLLVMIILITSFQIAIYGDSEYRFYEKEYRKYRVTEDLHMSMENVMKVTDYMMDYLIGREEVLSVKTEVDGRRQDFFNEQDRLHMADVRKLFLGGLKIRNFLVVFVAALFLLSLLWKNRKEGQKERDIGNQCFRAYSISLGVFLLAITLLAVAVSVDFTACFTLFHELFFSNDLWLFDPASDYMIRMLPEGFFADMVFRIGGIFLGILLGVWVLFYLWKRYENYKERL</sequence>
<keyword evidence="4" id="KW-1185">Reference proteome</keyword>
<comment type="caution">
    <text evidence="3">The sequence shown here is derived from an EMBL/GenBank/DDBJ whole genome shotgun (WGS) entry which is preliminary data.</text>
</comment>
<feature type="transmembrane region" description="Helical" evidence="1">
    <location>
        <begin position="150"/>
        <end position="178"/>
    </location>
</feature>
<keyword evidence="1" id="KW-1133">Transmembrane helix</keyword>
<dbReference type="Proteomes" id="UP000701680">
    <property type="component" value="Unassembled WGS sequence"/>
</dbReference>
<reference evidence="4 5" key="1">
    <citation type="journal article" date="2020" name="Cell Host Microbe">
        <title>Functional and Genomic Variation between Human-Derived Isolates of Lachnospiraceae Reveals Inter- and Intra-Species Diversity.</title>
        <authorList>
            <person name="Sorbara M.T."/>
            <person name="Littmann E.R."/>
            <person name="Fontana E."/>
            <person name="Moody T.U."/>
            <person name="Kohout C.E."/>
            <person name="Gjonbalaj M."/>
            <person name="Eaton V."/>
            <person name="Seok R."/>
            <person name="Leiner I.M."/>
            <person name="Pamer E.G."/>
        </authorList>
    </citation>
    <scope>NUCLEOTIDE SEQUENCE [LARGE SCALE GENOMIC DNA]</scope>
    <source>
        <strain evidence="3 4">MSK.17.11</strain>
        <strain evidence="2 5">MSK.17.38</strain>
    </source>
</reference>
<evidence type="ECO:0000313" key="5">
    <source>
        <dbReference type="Proteomes" id="UP000701680"/>
    </source>
</evidence>
<dbReference type="Proteomes" id="UP000528555">
    <property type="component" value="Unassembled WGS sequence"/>
</dbReference>
<dbReference type="RefSeq" id="WP_173814147.1">
    <property type="nucleotide sequence ID" value="NZ_JAAITX010000001.1"/>
</dbReference>
<feature type="transmembrane region" description="Helical" evidence="1">
    <location>
        <begin position="111"/>
        <end position="129"/>
    </location>
</feature>
<proteinExistence type="predicted"/>
<feature type="transmembrane region" description="Helical" evidence="1">
    <location>
        <begin position="209"/>
        <end position="231"/>
    </location>
</feature>
<feature type="transmembrane region" description="Helical" evidence="1">
    <location>
        <begin position="12"/>
        <end position="31"/>
    </location>
</feature>
<dbReference type="AlphaFoldDB" id="A0A850HG79"/>
<dbReference type="Pfam" id="PF07314">
    <property type="entry name" value="Lit"/>
    <property type="match status" value="1"/>
</dbReference>